<dbReference type="EMBL" id="LJIJ01000230">
    <property type="protein sequence ID" value="ODN00146.1"/>
    <property type="molecule type" value="Genomic_DNA"/>
</dbReference>
<dbReference type="InterPro" id="IPR001846">
    <property type="entry name" value="VWF_type-D"/>
</dbReference>
<dbReference type="Pfam" id="PF00094">
    <property type="entry name" value="VWD"/>
    <property type="match status" value="1"/>
</dbReference>
<proteinExistence type="predicted"/>
<gene>
    <name evidence="2" type="ORF">Ocin01_06530</name>
</gene>
<feature type="domain" description="VWFD" evidence="1">
    <location>
        <begin position="407"/>
        <end position="576"/>
    </location>
</feature>
<dbReference type="Proteomes" id="UP000094527">
    <property type="component" value="Unassembled WGS sequence"/>
</dbReference>
<dbReference type="SMART" id="SM00216">
    <property type="entry name" value="VWD"/>
    <property type="match status" value="1"/>
</dbReference>
<evidence type="ECO:0000313" key="3">
    <source>
        <dbReference type="Proteomes" id="UP000094527"/>
    </source>
</evidence>
<keyword evidence="3" id="KW-1185">Reference proteome</keyword>
<evidence type="ECO:0000313" key="2">
    <source>
        <dbReference type="EMBL" id="ODN00146.1"/>
    </source>
</evidence>
<accession>A0A1D2N5C8</accession>
<dbReference type="PROSITE" id="PS51233">
    <property type="entry name" value="VWFD"/>
    <property type="match status" value="1"/>
</dbReference>
<reference evidence="2 3" key="1">
    <citation type="journal article" date="2016" name="Genome Biol. Evol.">
        <title>Gene Family Evolution Reflects Adaptation to Soil Environmental Stressors in the Genome of the Collembolan Orchesella cincta.</title>
        <authorList>
            <person name="Faddeeva-Vakhrusheva A."/>
            <person name="Derks M.F."/>
            <person name="Anvar S.Y."/>
            <person name="Agamennone V."/>
            <person name="Suring W."/>
            <person name="Smit S."/>
            <person name="van Straalen N.M."/>
            <person name="Roelofs D."/>
        </authorList>
    </citation>
    <scope>NUCLEOTIDE SEQUENCE [LARGE SCALE GENOMIC DNA]</scope>
    <source>
        <tissue evidence="2">Mixed pool</tissue>
    </source>
</reference>
<sequence>SGRRVLGDVTLALNGSRILSVKSDWNKENARTVLTRVQERGQRHRERLIELLSKAVEEVIKEAKHVSSNIRAAAPDLQVVVTSARGQLTELKQELQQNPDTKLILDRLTTLDRMIKHFSRVLIELAKTAKRIAFSYVSGLKESLKVLPEKYQELLERFPEYAESLRVLLNKGIEAFWRVSKLSCEIADDTIQRLSGSLPPFADVWNWIIDHTEGLTQVLTEFVKTASEKLAKVYSALRSVADRLLANRTVVALLSELTNRLQGLLTEFVQDSKEQLEAIKNYVLSAVPQREFQEFVEALVDYIQKKASKAPVNDAEALRNVYDKLVATIQRALKDVFTLDPSKGIFRAKIPLPVSLKSLADFTKLFAIPSGPKITLRVPAYSYGIRELFNQLKSGAAINEIFPPFKGYGLLIGSKHYKTFDGRFFDFEGDCQYLLAADFDDGNFSAVVDYDRQGDVSQKSIIVTDGQDTVALKPDHSVVVNGQAVTIDGPKEAGSFLIERLGDWIVVRGDKGAVVGCSVTQDVCAVKVDGFYHGKVLGLLGTLNQERFDDLRKPNGDISLSVGEFVSSWKLNKQCQEPMIITTMIHATSSAQEKCSAILDSRRSSLRPCYGVVDPTPFRNVCEKLSQHSGYTEEQAVCTAAIGYSKACYMSYATVDPAPACAA</sequence>
<evidence type="ECO:0000259" key="1">
    <source>
        <dbReference type="PROSITE" id="PS51233"/>
    </source>
</evidence>
<protein>
    <submittedName>
        <fullName evidence="2">Apolipophorin</fullName>
    </submittedName>
</protein>
<dbReference type="OrthoDB" id="6484170at2759"/>
<dbReference type="PANTHER" id="PTHR37860:SF1">
    <property type="match status" value="1"/>
</dbReference>
<comment type="caution">
    <text evidence="2">The sequence shown here is derived from an EMBL/GenBank/DDBJ whole genome shotgun (WGS) entry which is preliminary data.</text>
</comment>
<feature type="non-terminal residue" evidence="2">
    <location>
        <position position="1"/>
    </location>
</feature>
<dbReference type="PANTHER" id="PTHR37860">
    <property type="entry name" value="AGAP008810-PA"/>
    <property type="match status" value="1"/>
</dbReference>
<dbReference type="STRING" id="48709.A0A1D2N5C8"/>
<dbReference type="AlphaFoldDB" id="A0A1D2N5C8"/>
<name>A0A1D2N5C8_ORCCI</name>
<organism evidence="2 3">
    <name type="scientific">Orchesella cincta</name>
    <name type="common">Springtail</name>
    <name type="synonym">Podura cincta</name>
    <dbReference type="NCBI Taxonomy" id="48709"/>
    <lineage>
        <taxon>Eukaryota</taxon>
        <taxon>Metazoa</taxon>
        <taxon>Ecdysozoa</taxon>
        <taxon>Arthropoda</taxon>
        <taxon>Hexapoda</taxon>
        <taxon>Collembola</taxon>
        <taxon>Entomobryomorpha</taxon>
        <taxon>Entomobryoidea</taxon>
        <taxon>Orchesellidae</taxon>
        <taxon>Orchesellinae</taxon>
        <taxon>Orchesella</taxon>
    </lineage>
</organism>